<dbReference type="EMBL" id="CP159534">
    <property type="protein sequence ID" value="XCJ75428.1"/>
    <property type="molecule type" value="Genomic_DNA"/>
</dbReference>
<evidence type="ECO:0000313" key="1">
    <source>
        <dbReference type="EMBL" id="XCJ75428.1"/>
    </source>
</evidence>
<dbReference type="RefSeq" id="WP_353946859.1">
    <property type="nucleotide sequence ID" value="NZ_CP159534.1"/>
</dbReference>
<dbReference type="KEGG" id="stac:ABII15_38040"/>
<protein>
    <submittedName>
        <fullName evidence="1">Uncharacterized protein</fullName>
    </submittedName>
</protein>
<name>A0AAU8J632_9ACTN</name>
<dbReference type="Pfam" id="PF03752">
    <property type="entry name" value="ALF"/>
    <property type="match status" value="1"/>
</dbReference>
<gene>
    <name evidence="1" type="ORF">ABII15_38040</name>
</gene>
<organism evidence="1">
    <name type="scientific">Streptomyces tabacisoli</name>
    <dbReference type="NCBI Taxonomy" id="3156398"/>
    <lineage>
        <taxon>Bacteria</taxon>
        <taxon>Bacillati</taxon>
        <taxon>Actinomycetota</taxon>
        <taxon>Actinomycetes</taxon>
        <taxon>Kitasatosporales</taxon>
        <taxon>Streptomycetaceae</taxon>
        <taxon>Streptomyces</taxon>
    </lineage>
</organism>
<proteinExistence type="predicted"/>
<reference evidence="1" key="1">
    <citation type="submission" date="2024-06" db="EMBL/GenBank/DDBJ databases">
        <title>Streptomyces sp. strain HUAS MG91 genome sequences.</title>
        <authorList>
            <person name="Mo P."/>
        </authorList>
    </citation>
    <scope>NUCLEOTIDE SEQUENCE</scope>
    <source>
        <strain evidence="1">HUAS MG91</strain>
    </source>
</reference>
<accession>A0AAU8J632</accession>
<dbReference type="AlphaFoldDB" id="A0AAU8J632"/>
<sequence length="45" mass="5036">MYLVRMLADPNISDAMNDAIQAVLDDGSPEALRYFRTVGQYEIDG</sequence>
<dbReference type="InterPro" id="IPR005506">
    <property type="entry name" value="DUF312_ALF"/>
</dbReference>